<proteinExistence type="predicted"/>
<evidence type="ECO:0000313" key="3">
    <source>
        <dbReference type="Proteomes" id="UP000075881"/>
    </source>
</evidence>
<dbReference type="AlphaFoldDB" id="A0A182JVS2"/>
<dbReference type="Gene3D" id="3.30.160.60">
    <property type="entry name" value="Classic Zinc Finger"/>
    <property type="match status" value="1"/>
</dbReference>
<accession>A0A182JVS2</accession>
<protein>
    <recommendedName>
        <fullName evidence="1">C2H2-type domain-containing protein</fullName>
    </recommendedName>
</protein>
<evidence type="ECO:0000259" key="1">
    <source>
        <dbReference type="PROSITE" id="PS00028"/>
    </source>
</evidence>
<dbReference type="SMART" id="SM00355">
    <property type="entry name" value="ZnF_C2H2"/>
    <property type="match status" value="1"/>
</dbReference>
<feature type="domain" description="C2H2-type" evidence="1">
    <location>
        <begin position="11"/>
        <end position="32"/>
    </location>
</feature>
<dbReference type="InterPro" id="IPR036236">
    <property type="entry name" value="Znf_C2H2_sf"/>
</dbReference>
<name>A0A182JVS2_9DIPT</name>
<evidence type="ECO:0000313" key="2">
    <source>
        <dbReference type="EnsemblMetazoa" id="ACHR002604-PA"/>
    </source>
</evidence>
<dbReference type="SUPFAM" id="SSF57667">
    <property type="entry name" value="beta-beta-alpha zinc fingers"/>
    <property type="match status" value="1"/>
</dbReference>
<dbReference type="InterPro" id="IPR013087">
    <property type="entry name" value="Znf_C2H2_type"/>
</dbReference>
<dbReference type="Proteomes" id="UP000075881">
    <property type="component" value="Unassembled WGS sequence"/>
</dbReference>
<keyword evidence="3" id="KW-1185">Reference proteome</keyword>
<dbReference type="EnsemblMetazoa" id="ACHR002604-RA">
    <property type="protein sequence ID" value="ACHR002604-PA"/>
    <property type="gene ID" value="ACHR002604"/>
</dbReference>
<organism evidence="2 3">
    <name type="scientific">Anopheles christyi</name>
    <dbReference type="NCBI Taxonomy" id="43041"/>
    <lineage>
        <taxon>Eukaryota</taxon>
        <taxon>Metazoa</taxon>
        <taxon>Ecdysozoa</taxon>
        <taxon>Arthropoda</taxon>
        <taxon>Hexapoda</taxon>
        <taxon>Insecta</taxon>
        <taxon>Pterygota</taxon>
        <taxon>Neoptera</taxon>
        <taxon>Endopterygota</taxon>
        <taxon>Diptera</taxon>
        <taxon>Nematocera</taxon>
        <taxon>Culicoidea</taxon>
        <taxon>Culicidae</taxon>
        <taxon>Anophelinae</taxon>
        <taxon>Anopheles</taxon>
    </lineage>
</organism>
<dbReference type="PROSITE" id="PS00028">
    <property type="entry name" value="ZINC_FINGER_C2H2_1"/>
    <property type="match status" value="1"/>
</dbReference>
<sequence>MTHTGEFPYVCEICNAMFRTLGRYNRHMQKGHVLPPGLHVIEQTETNSWDDLIEYQPELMINDTLDEAASEMMLAMGESTSDSSLLSDQLINQAPGEFVVQCGETAERFMPFLECS</sequence>
<dbReference type="VEuPathDB" id="VectorBase:ACHR002604"/>
<reference evidence="3" key="1">
    <citation type="submission" date="2013-03" db="EMBL/GenBank/DDBJ databases">
        <title>The Genome Sequence of Anopheles christyi ACHKN1017.</title>
        <authorList>
            <consortium name="The Broad Institute Genomics Platform"/>
            <person name="Neafsey D.E."/>
            <person name="Besansky N."/>
            <person name="Walker B."/>
            <person name="Young S.K."/>
            <person name="Zeng Q."/>
            <person name="Gargeya S."/>
            <person name="Fitzgerald M."/>
            <person name="Haas B."/>
            <person name="Abouelleil A."/>
            <person name="Allen A.W."/>
            <person name="Alvarado L."/>
            <person name="Arachchi H.M."/>
            <person name="Berlin A.M."/>
            <person name="Chapman S.B."/>
            <person name="Gainer-Dewar J."/>
            <person name="Goldberg J."/>
            <person name="Griggs A."/>
            <person name="Gujja S."/>
            <person name="Hansen M."/>
            <person name="Howarth C."/>
            <person name="Imamovic A."/>
            <person name="Ireland A."/>
            <person name="Larimer J."/>
            <person name="McCowan C."/>
            <person name="Murphy C."/>
            <person name="Pearson M."/>
            <person name="Poon T.W."/>
            <person name="Priest M."/>
            <person name="Roberts A."/>
            <person name="Saif S."/>
            <person name="Shea T."/>
            <person name="Sisk P."/>
            <person name="Sykes S."/>
            <person name="Wortman J."/>
            <person name="Nusbaum C."/>
            <person name="Birren B."/>
        </authorList>
    </citation>
    <scope>NUCLEOTIDE SEQUENCE [LARGE SCALE GENOMIC DNA]</scope>
    <source>
        <strain evidence="3">ACHKN1017</strain>
    </source>
</reference>
<dbReference type="STRING" id="43041.A0A182JVS2"/>
<reference evidence="2" key="2">
    <citation type="submission" date="2020-05" db="UniProtKB">
        <authorList>
            <consortium name="EnsemblMetazoa"/>
        </authorList>
    </citation>
    <scope>IDENTIFICATION</scope>
    <source>
        <strain evidence="2">ACHKN1017</strain>
    </source>
</reference>